<proteinExistence type="predicted"/>
<reference evidence="1 2" key="1">
    <citation type="submission" date="2019-02" db="EMBL/GenBank/DDBJ databases">
        <authorList>
            <person name="Paul L."/>
            <person name="Brownson E.L."/>
            <person name="Lucero K."/>
            <person name="Page S.T."/>
            <person name="Garlena R.A."/>
            <person name="Russell D.A."/>
            <person name="Pope W.H."/>
            <person name="Jacobs-Sera D."/>
            <person name="Hatfull G.F."/>
        </authorList>
    </citation>
    <scope>NUCLEOTIDE SEQUENCE [LARGE SCALE GENOMIC DNA]</scope>
</reference>
<evidence type="ECO:0000313" key="2">
    <source>
        <dbReference type="Proteomes" id="UP000292314"/>
    </source>
</evidence>
<dbReference type="Pfam" id="PF17395">
    <property type="entry name" value="DUF5403"/>
    <property type="match status" value="1"/>
</dbReference>
<dbReference type="GeneID" id="64471391"/>
<protein>
    <submittedName>
        <fullName evidence="1">Uncharacterized protein</fullName>
    </submittedName>
</protein>
<organism evidence="1 2">
    <name type="scientific">Streptomyces phage Caelum</name>
    <dbReference type="NCBI Taxonomy" id="2530160"/>
    <lineage>
        <taxon>Viruses</taxon>
        <taxon>Duplodnaviria</taxon>
        <taxon>Heunggongvirae</taxon>
        <taxon>Uroviricota</taxon>
        <taxon>Caudoviricetes</taxon>
        <taxon>Arquatrovirinae</taxon>
        <taxon>Caelumvirus</taxon>
        <taxon>Caelumvirus caelum</taxon>
    </lineage>
</organism>
<sequence length="158" mass="17254">MAYIFKGLDGKKMSEIIAALPEVQAEVDARAFEIGVRAEELLLQHRAEGIAQIDIVKGDIDSYVVLEDTNGTNAKSGANSAASIEFGRSAYNVEVVDQNGHYVTEYTVGAMQGLHILEEASHLPKKNGPSVKVHRQKVRIIRRKKKKAKAKKRGGGRG</sequence>
<dbReference type="KEGG" id="vg:64471391"/>
<keyword evidence="2" id="KW-1185">Reference proteome</keyword>
<dbReference type="InterPro" id="IPR039452">
    <property type="entry name" value="DUF5403"/>
</dbReference>
<accession>A0A481W0G9</accession>
<dbReference type="RefSeq" id="YP_010055463.1">
    <property type="nucleotide sequence ID" value="NC_054666.1"/>
</dbReference>
<dbReference type="EMBL" id="MK524524">
    <property type="protein sequence ID" value="QBI99378.1"/>
    <property type="molecule type" value="Genomic_DNA"/>
</dbReference>
<name>A0A481W0G9_9CAUD</name>
<dbReference type="Proteomes" id="UP000292314">
    <property type="component" value="Genome"/>
</dbReference>
<gene>
    <name evidence="1" type="primary">14</name>
    <name evidence="1" type="ORF">SEA_CAELUM_14</name>
</gene>
<evidence type="ECO:0000313" key="1">
    <source>
        <dbReference type="EMBL" id="QBI99378.1"/>
    </source>
</evidence>